<evidence type="ECO:0000256" key="1">
    <source>
        <dbReference type="ARBA" id="ARBA00004141"/>
    </source>
</evidence>
<feature type="transmembrane region" description="Helical" evidence="5">
    <location>
        <begin position="84"/>
        <end position="102"/>
    </location>
</feature>
<reference evidence="6" key="1">
    <citation type="submission" date="2021-01" db="EMBL/GenBank/DDBJ databases">
        <authorList>
            <person name="Corre E."/>
            <person name="Pelletier E."/>
            <person name="Niang G."/>
            <person name="Scheremetjew M."/>
            <person name="Finn R."/>
            <person name="Kale V."/>
            <person name="Holt S."/>
            <person name="Cochrane G."/>
            <person name="Meng A."/>
            <person name="Brown T."/>
            <person name="Cohen L."/>
        </authorList>
    </citation>
    <scope>NUCLEOTIDE SEQUENCE</scope>
    <source>
        <strain evidence="6">CCMP644</strain>
    </source>
</reference>
<feature type="transmembrane region" description="Helical" evidence="5">
    <location>
        <begin position="290"/>
        <end position="311"/>
    </location>
</feature>
<protein>
    <recommendedName>
        <fullName evidence="7">Potassium channel domain-containing protein</fullName>
    </recommendedName>
</protein>
<name>A0A7S1HM29_HEMAN</name>
<evidence type="ECO:0000313" key="6">
    <source>
        <dbReference type="EMBL" id="CAD8985433.1"/>
    </source>
</evidence>
<dbReference type="GO" id="GO:0022841">
    <property type="term" value="F:potassium ion leak channel activity"/>
    <property type="evidence" value="ECO:0007669"/>
    <property type="project" value="TreeGrafter"/>
</dbReference>
<dbReference type="Gene3D" id="1.10.287.70">
    <property type="match status" value="2"/>
</dbReference>
<dbReference type="PANTHER" id="PTHR11003:SF334">
    <property type="entry name" value="FI03418P"/>
    <property type="match status" value="1"/>
</dbReference>
<evidence type="ECO:0008006" key="7">
    <source>
        <dbReference type="Google" id="ProtNLM"/>
    </source>
</evidence>
<evidence type="ECO:0000256" key="4">
    <source>
        <dbReference type="ARBA" id="ARBA00023136"/>
    </source>
</evidence>
<sequence length="312" mass="34479">MVQVLGVMAHGLKFEDQLGEHGDQLQVETDNERLRKQHQNLLEQELDKSWKRSYKKPWFWCVVAFIVWTFAGIAWYALWHEWGFLLAFYYHLQAGLSIGFGFPTEDDICYKEDIASSTVRYYTEGKFRWPSPAEGGRGGCQAADISKAVTVIFVLVGSSIIASAIGVIAQALTAPAGGWYKTLIAEEKIKHLSQLAAESPGIADDVVIFLKILSLKSWFQALVCITGWVAVGILYGMLSEQQMTFITSFYYSVSSVSTAGLESPKTIQGNPSIPVLIEELNPGHWAFSGIYVLIGVPLYGWALSALASGYAS</sequence>
<dbReference type="PANTHER" id="PTHR11003">
    <property type="entry name" value="POTASSIUM CHANNEL, SUBFAMILY K"/>
    <property type="match status" value="1"/>
</dbReference>
<comment type="subcellular location">
    <subcellularLocation>
        <location evidence="1">Membrane</location>
        <topology evidence="1">Multi-pass membrane protein</topology>
    </subcellularLocation>
</comment>
<dbReference type="GO" id="GO:0005886">
    <property type="term" value="C:plasma membrane"/>
    <property type="evidence" value="ECO:0007669"/>
    <property type="project" value="TreeGrafter"/>
</dbReference>
<dbReference type="EMBL" id="HBFX01060524">
    <property type="protein sequence ID" value="CAD8985433.1"/>
    <property type="molecule type" value="Transcribed_RNA"/>
</dbReference>
<feature type="transmembrane region" description="Helical" evidence="5">
    <location>
        <begin position="58"/>
        <end position="78"/>
    </location>
</feature>
<organism evidence="6">
    <name type="scientific">Hemiselmis andersenii</name>
    <name type="common">Cryptophyte alga</name>
    <dbReference type="NCBI Taxonomy" id="464988"/>
    <lineage>
        <taxon>Eukaryota</taxon>
        <taxon>Cryptophyceae</taxon>
        <taxon>Cryptomonadales</taxon>
        <taxon>Hemiselmidaceae</taxon>
        <taxon>Hemiselmis</taxon>
    </lineage>
</organism>
<accession>A0A7S1HM29</accession>
<evidence type="ECO:0000256" key="2">
    <source>
        <dbReference type="ARBA" id="ARBA00022692"/>
    </source>
</evidence>
<gene>
    <name evidence="6" type="ORF">HAND00432_LOCUS36446</name>
</gene>
<dbReference type="AlphaFoldDB" id="A0A7S1HM29"/>
<evidence type="ECO:0000256" key="5">
    <source>
        <dbReference type="SAM" id="Phobius"/>
    </source>
</evidence>
<dbReference type="InterPro" id="IPR003280">
    <property type="entry name" value="2pore_dom_K_chnl"/>
</dbReference>
<keyword evidence="4 5" id="KW-0472">Membrane</keyword>
<evidence type="ECO:0000256" key="3">
    <source>
        <dbReference type="ARBA" id="ARBA00022989"/>
    </source>
</evidence>
<feature type="transmembrane region" description="Helical" evidence="5">
    <location>
        <begin position="151"/>
        <end position="172"/>
    </location>
</feature>
<proteinExistence type="predicted"/>
<dbReference type="SUPFAM" id="SSF81324">
    <property type="entry name" value="Voltage-gated potassium channels"/>
    <property type="match status" value="1"/>
</dbReference>
<keyword evidence="2 5" id="KW-0812">Transmembrane</keyword>
<dbReference type="GO" id="GO:0030322">
    <property type="term" value="P:stabilization of membrane potential"/>
    <property type="evidence" value="ECO:0007669"/>
    <property type="project" value="TreeGrafter"/>
</dbReference>
<feature type="transmembrane region" description="Helical" evidence="5">
    <location>
        <begin position="218"/>
        <end position="238"/>
    </location>
</feature>
<dbReference type="GO" id="GO:0015271">
    <property type="term" value="F:outward rectifier potassium channel activity"/>
    <property type="evidence" value="ECO:0007669"/>
    <property type="project" value="TreeGrafter"/>
</dbReference>
<keyword evidence="3 5" id="KW-1133">Transmembrane helix</keyword>